<dbReference type="SMART" id="SM00252">
    <property type="entry name" value="SH2"/>
    <property type="match status" value="2"/>
</dbReference>
<dbReference type="InterPro" id="IPR036860">
    <property type="entry name" value="SH2_dom_sf"/>
</dbReference>
<feature type="domain" description="SH3" evidence="6">
    <location>
        <begin position="1"/>
        <end position="29"/>
    </location>
</feature>
<evidence type="ECO:0000259" key="5">
    <source>
        <dbReference type="PROSITE" id="PS50001"/>
    </source>
</evidence>
<dbReference type="InterPro" id="IPR000980">
    <property type="entry name" value="SH2"/>
</dbReference>
<accession>A0AA88XN77</accession>
<dbReference type="PRINTS" id="PR00401">
    <property type="entry name" value="SH2DOMAIN"/>
</dbReference>
<reference evidence="7" key="1">
    <citation type="submission" date="2019-08" db="EMBL/GenBank/DDBJ databases">
        <title>The improved chromosome-level genome for the pearl oyster Pinctada fucata martensii using PacBio sequencing and Hi-C.</title>
        <authorList>
            <person name="Zheng Z."/>
        </authorList>
    </citation>
    <scope>NUCLEOTIDE SEQUENCE</scope>
    <source>
        <strain evidence="7">ZZ-2019</strain>
        <tissue evidence="7">Adductor muscle</tissue>
    </source>
</reference>
<keyword evidence="8" id="KW-1185">Reference proteome</keyword>
<dbReference type="SUPFAM" id="SSF55550">
    <property type="entry name" value="SH2 domain"/>
    <property type="match status" value="2"/>
</dbReference>
<dbReference type="PRINTS" id="PR01887">
    <property type="entry name" value="SPECTRNALPHA"/>
</dbReference>
<evidence type="ECO:0000313" key="8">
    <source>
        <dbReference type="Proteomes" id="UP001186944"/>
    </source>
</evidence>
<dbReference type="Gene3D" id="2.30.30.40">
    <property type="entry name" value="SH3 Domains"/>
    <property type="match status" value="2"/>
</dbReference>
<dbReference type="SMART" id="SM00326">
    <property type="entry name" value="SH3"/>
    <property type="match status" value="1"/>
</dbReference>
<feature type="domain" description="SH3" evidence="6">
    <location>
        <begin position="223"/>
        <end position="282"/>
    </location>
</feature>
<dbReference type="InterPro" id="IPR036028">
    <property type="entry name" value="SH3-like_dom_sf"/>
</dbReference>
<dbReference type="PANTHER" id="PTHR46037">
    <property type="entry name" value="PROTEIN ENHANCER OF SEVENLESS 2B"/>
    <property type="match status" value="1"/>
</dbReference>
<proteinExistence type="predicted"/>
<dbReference type="CDD" id="cd09941">
    <property type="entry name" value="SH2_Grb2_like"/>
    <property type="match status" value="1"/>
</dbReference>
<organism evidence="7 8">
    <name type="scientific">Pinctada imbricata</name>
    <name type="common">Atlantic pearl-oyster</name>
    <name type="synonym">Pinctada martensii</name>
    <dbReference type="NCBI Taxonomy" id="66713"/>
    <lineage>
        <taxon>Eukaryota</taxon>
        <taxon>Metazoa</taxon>
        <taxon>Spiralia</taxon>
        <taxon>Lophotrochozoa</taxon>
        <taxon>Mollusca</taxon>
        <taxon>Bivalvia</taxon>
        <taxon>Autobranchia</taxon>
        <taxon>Pteriomorphia</taxon>
        <taxon>Pterioida</taxon>
        <taxon>Pterioidea</taxon>
        <taxon>Pteriidae</taxon>
        <taxon>Pinctada</taxon>
    </lineage>
</organism>
<evidence type="ECO:0000259" key="6">
    <source>
        <dbReference type="PROSITE" id="PS50002"/>
    </source>
</evidence>
<sequence>MEEDVNWYKAECDGKEGFIPKNYIEVKPHPWFVGKISRNDAEQRLLEKDNTGHYVHPDGAFLVRMSESAPGEFSLSVKYQDGVQHFKVLRDKGKYFLWVVRFNSLDELVDYHRMASVHREKSIFLRDMYNSGPWAKWSYDETKVNQMDIGVKKSVRMLKLNKRFQDSIQHFKVLRDGNGKYFLWVIKFNSLNELLEYHKTASVNRGQSIMLREMGEIGCEKNSGKKKLMALYKFEPQDPEELALNRGDCVCLIEKVDNNWWKGECKGKVGLFPASYVTDADSGK</sequence>
<evidence type="ECO:0000256" key="2">
    <source>
        <dbReference type="ARBA" id="ARBA00022999"/>
    </source>
</evidence>
<comment type="caution">
    <text evidence="7">The sequence shown here is derived from an EMBL/GenBank/DDBJ whole genome shotgun (WGS) entry which is preliminary data.</text>
</comment>
<keyword evidence="1 4" id="KW-0728">SH3 domain</keyword>
<dbReference type="PRINTS" id="PR00452">
    <property type="entry name" value="SH3DOMAIN"/>
</dbReference>
<dbReference type="PROSITE" id="PS50001">
    <property type="entry name" value="SH2"/>
    <property type="match status" value="1"/>
</dbReference>
<dbReference type="PROSITE" id="PS50002">
    <property type="entry name" value="SH3"/>
    <property type="match status" value="2"/>
</dbReference>
<dbReference type="Gene3D" id="3.30.505.10">
    <property type="entry name" value="SH2 domain"/>
    <property type="match status" value="2"/>
</dbReference>
<dbReference type="EMBL" id="VSWD01000010">
    <property type="protein sequence ID" value="KAK3089087.1"/>
    <property type="molecule type" value="Genomic_DNA"/>
</dbReference>
<evidence type="ECO:0000256" key="4">
    <source>
        <dbReference type="PROSITE-ProRule" id="PRU00192"/>
    </source>
</evidence>
<dbReference type="InterPro" id="IPR001452">
    <property type="entry name" value="SH3_domain"/>
</dbReference>
<evidence type="ECO:0000256" key="1">
    <source>
        <dbReference type="ARBA" id="ARBA00022443"/>
    </source>
</evidence>
<protein>
    <recommendedName>
        <fullName evidence="9">Growth factor receptor-bound protein 2</fullName>
    </recommendedName>
</protein>
<dbReference type="AlphaFoldDB" id="A0AA88XN77"/>
<name>A0AA88XN77_PINIB</name>
<dbReference type="Pfam" id="PF00018">
    <property type="entry name" value="SH3_1"/>
    <property type="match status" value="1"/>
</dbReference>
<gene>
    <name evidence="7" type="ORF">FSP39_000631</name>
</gene>
<dbReference type="Proteomes" id="UP001186944">
    <property type="component" value="Unassembled WGS sequence"/>
</dbReference>
<evidence type="ECO:0008006" key="9">
    <source>
        <dbReference type="Google" id="ProtNLM"/>
    </source>
</evidence>
<dbReference type="InterPro" id="IPR043539">
    <property type="entry name" value="Grb2-like"/>
</dbReference>
<keyword evidence="2 3" id="KW-0727">SH2 domain</keyword>
<evidence type="ECO:0000256" key="3">
    <source>
        <dbReference type="PROSITE-ProRule" id="PRU00191"/>
    </source>
</evidence>
<evidence type="ECO:0000313" key="7">
    <source>
        <dbReference type="EMBL" id="KAK3089087.1"/>
    </source>
</evidence>
<feature type="domain" description="SH2" evidence="5">
    <location>
        <begin position="31"/>
        <end position="129"/>
    </location>
</feature>
<dbReference type="Pfam" id="PF00017">
    <property type="entry name" value="SH2"/>
    <property type="match status" value="1"/>
</dbReference>
<dbReference type="SUPFAM" id="SSF50044">
    <property type="entry name" value="SH3-domain"/>
    <property type="match status" value="1"/>
</dbReference>